<dbReference type="GO" id="GO:0009245">
    <property type="term" value="P:lipid A biosynthetic process"/>
    <property type="evidence" value="ECO:0007669"/>
    <property type="project" value="TreeGrafter"/>
</dbReference>
<dbReference type="Proteomes" id="UP000627205">
    <property type="component" value="Unassembled WGS sequence"/>
</dbReference>
<dbReference type="RefSeq" id="WP_188419647.1">
    <property type="nucleotide sequence ID" value="NZ_BMDP01000001.1"/>
</dbReference>
<dbReference type="GO" id="GO:0030313">
    <property type="term" value="C:cell envelope"/>
    <property type="evidence" value="ECO:0007669"/>
    <property type="project" value="UniProtKB-SubCell"/>
</dbReference>
<dbReference type="PANTHER" id="PTHR42755:SF1">
    <property type="entry name" value="3-DEOXY-D-MANNO-OCTULOSONIC ACID TRANSFERASE, MITOCHONDRIAL-RELATED"/>
    <property type="match status" value="1"/>
</dbReference>
<evidence type="ECO:0000256" key="6">
    <source>
        <dbReference type="ARBA" id="ARBA00022679"/>
    </source>
</evidence>
<keyword evidence="5" id="KW-0997">Cell inner membrane</keyword>
<dbReference type="PANTHER" id="PTHR42755">
    <property type="entry name" value="3-DEOXY-MANNO-OCTULOSONATE CYTIDYLYLTRANSFERASE"/>
    <property type="match status" value="1"/>
</dbReference>
<keyword evidence="11" id="KW-1133">Transmembrane helix</keyword>
<feature type="domain" description="3-deoxy-D-manno-octulosonic-acid transferase N-terminal" evidence="13">
    <location>
        <begin position="33"/>
        <end position="213"/>
    </location>
</feature>
<comment type="function">
    <text evidence="11">Involved in lipopolysaccharide (LPS) biosynthesis. Catalyzes the transfer of 3-deoxy-D-manno-octulosonate (Kdo) residue(s) from CMP-Kdo to lipid IV(A), the tetraacyldisaccharide-1,4'-bisphosphate precursor of lipid A.</text>
</comment>
<dbReference type="Pfam" id="PF00534">
    <property type="entry name" value="Glycos_transf_1"/>
    <property type="match status" value="1"/>
</dbReference>
<keyword evidence="11" id="KW-0472">Membrane</keyword>
<comment type="similarity">
    <text evidence="11">Belongs to the glycosyltransferase group 1 family.</text>
</comment>
<evidence type="ECO:0000313" key="14">
    <source>
        <dbReference type="EMBL" id="GGI53604.1"/>
    </source>
</evidence>
<evidence type="ECO:0000256" key="1">
    <source>
        <dbReference type="ARBA" id="ARBA00004196"/>
    </source>
</evidence>
<dbReference type="AlphaFoldDB" id="A0A8J3ATY2"/>
<evidence type="ECO:0000256" key="10">
    <source>
        <dbReference type="PIRSR" id="PIRSR639901-2"/>
    </source>
</evidence>
<dbReference type="InterPro" id="IPR038107">
    <property type="entry name" value="Glycos_transf_N_sf"/>
</dbReference>
<evidence type="ECO:0000256" key="9">
    <source>
        <dbReference type="PIRSR" id="PIRSR639901-1"/>
    </source>
</evidence>
<feature type="domain" description="Glycosyl transferase family 1" evidence="12">
    <location>
        <begin position="291"/>
        <end position="401"/>
    </location>
</feature>
<evidence type="ECO:0000259" key="13">
    <source>
        <dbReference type="Pfam" id="PF04413"/>
    </source>
</evidence>
<feature type="transmembrane region" description="Helical" evidence="11">
    <location>
        <begin position="6"/>
        <end position="22"/>
    </location>
</feature>
<feature type="site" description="Transition state stabilizer" evidence="10">
    <location>
        <position position="210"/>
    </location>
</feature>
<evidence type="ECO:0000256" key="7">
    <source>
        <dbReference type="ARBA" id="ARBA00031445"/>
    </source>
</evidence>
<evidence type="ECO:0000313" key="15">
    <source>
        <dbReference type="Proteomes" id="UP000627205"/>
    </source>
</evidence>
<evidence type="ECO:0000256" key="11">
    <source>
        <dbReference type="RuleBase" id="RU365103"/>
    </source>
</evidence>
<dbReference type="InterPro" id="IPR007507">
    <property type="entry name" value="Glycos_transf_N"/>
</dbReference>
<evidence type="ECO:0000259" key="12">
    <source>
        <dbReference type="Pfam" id="PF00534"/>
    </source>
</evidence>
<keyword evidence="11" id="KW-0448">Lipopolysaccharide biosynthesis</keyword>
<dbReference type="Gene3D" id="3.40.50.2000">
    <property type="entry name" value="Glycogen Phosphorylase B"/>
    <property type="match status" value="1"/>
</dbReference>
<keyword evidence="11" id="KW-1003">Cell membrane</keyword>
<accession>A0A8J3ATY2</accession>
<comment type="caution">
    <text evidence="14">The sequence shown here is derived from an EMBL/GenBank/DDBJ whole genome shotgun (WGS) entry which is preliminary data.</text>
</comment>
<keyword evidence="11" id="KW-0812">Transmembrane</keyword>
<dbReference type="NCBIfam" id="NF004386">
    <property type="entry name" value="PRK05749.1-2"/>
    <property type="match status" value="1"/>
</dbReference>
<organism evidence="14 15">
    <name type="scientific">Oxalicibacterium solurbis</name>
    <dbReference type="NCBI Taxonomy" id="69280"/>
    <lineage>
        <taxon>Bacteria</taxon>
        <taxon>Pseudomonadati</taxon>
        <taxon>Pseudomonadota</taxon>
        <taxon>Betaproteobacteria</taxon>
        <taxon>Burkholderiales</taxon>
        <taxon>Oxalobacteraceae</taxon>
        <taxon>Oxalicibacterium</taxon>
    </lineage>
</organism>
<protein>
    <recommendedName>
        <fullName evidence="4 11">3-deoxy-D-manno-octulosonic acid transferase</fullName>
        <shortName evidence="11">Kdo transferase</shortName>
        <ecNumber evidence="3 11">2.4.99.12</ecNumber>
    </recommendedName>
    <alternativeName>
        <fullName evidence="7 11">Lipid IV(A) 3-deoxy-D-manno-octulosonic acid transferase</fullName>
    </alternativeName>
</protein>
<keyword evidence="15" id="KW-1185">Reference proteome</keyword>
<dbReference type="FunFam" id="3.40.50.11720:FF:000001">
    <property type="entry name" value="3-deoxy-D-manno-octulosonic acid transferase"/>
    <property type="match status" value="1"/>
</dbReference>
<feature type="site" description="Transition state stabilizer" evidence="10">
    <location>
        <position position="134"/>
    </location>
</feature>
<reference evidence="14" key="1">
    <citation type="journal article" date="2014" name="Int. J. Syst. Evol. Microbiol.">
        <title>Complete genome sequence of Corynebacterium casei LMG S-19264T (=DSM 44701T), isolated from a smear-ripened cheese.</title>
        <authorList>
            <consortium name="US DOE Joint Genome Institute (JGI-PGF)"/>
            <person name="Walter F."/>
            <person name="Albersmeier A."/>
            <person name="Kalinowski J."/>
            <person name="Ruckert C."/>
        </authorList>
    </citation>
    <scope>NUCLEOTIDE SEQUENCE</scope>
    <source>
        <strain evidence="14">CCM 7664</strain>
    </source>
</reference>
<dbReference type="InterPro" id="IPR039901">
    <property type="entry name" value="Kdotransferase"/>
</dbReference>
<feature type="active site" description="Proton acceptor" evidence="9">
    <location>
        <position position="62"/>
    </location>
</feature>
<evidence type="ECO:0000256" key="8">
    <source>
        <dbReference type="ARBA" id="ARBA00049183"/>
    </source>
</evidence>
<dbReference type="EC" id="2.4.99.12" evidence="3 11"/>
<name>A0A8J3ATY2_9BURK</name>
<sequence>MRVIYSVAWWLALPLVLLRLWLRGRQEPGYRQHVAERLGFYGGVQEASQGPLLWVHAVSVGETRAAQPLIEALLQEYPSHRILLTHMTPTGRATGRALFGNEPRVTQCYFPYDTGWMVGRFLRRFRPQLCVLMETEVWPNAMTQCRWRGVPVALVNARLSERSLARAMRFPGLFTEAAAAMSCVAAQTDSDALRIRQLGAPNVQVTGSIKFDVVPPEEMLARGAVLRARFGARPVLACANTRDGEEALILSELAQLDIPNVLLLIVPRHPQRFDEVARLVVEHGLKLARRSSRGEEVLAPDVRVFLGDTMGEMFAYYAAADVAFVGGSLLPLGGQNLIEACAVGTPVLVGPHTFNFADAAQNAIEAGAALRVADALELMRQADRLLSDVHTRNEMGQHARHFSQQHRGATARTMALLAPFVNK</sequence>
<comment type="subcellular location">
    <subcellularLocation>
        <location evidence="1">Cell envelope</location>
    </subcellularLocation>
    <subcellularLocation>
        <location evidence="11">Cell membrane</location>
    </subcellularLocation>
</comment>
<evidence type="ECO:0000256" key="5">
    <source>
        <dbReference type="ARBA" id="ARBA00022519"/>
    </source>
</evidence>
<dbReference type="Pfam" id="PF04413">
    <property type="entry name" value="Glycos_transf_N"/>
    <property type="match status" value="1"/>
</dbReference>
<dbReference type="UniPathway" id="UPA00958"/>
<comment type="pathway">
    <text evidence="2 11">Bacterial outer membrane biogenesis; LPS core biosynthesis.</text>
</comment>
<dbReference type="InterPro" id="IPR001296">
    <property type="entry name" value="Glyco_trans_1"/>
</dbReference>
<keyword evidence="6 11" id="KW-0808">Transferase</keyword>
<reference evidence="14" key="2">
    <citation type="submission" date="2020-09" db="EMBL/GenBank/DDBJ databases">
        <authorList>
            <person name="Sun Q."/>
            <person name="Sedlacek I."/>
        </authorList>
    </citation>
    <scope>NUCLEOTIDE SEQUENCE</scope>
    <source>
        <strain evidence="14">CCM 7664</strain>
    </source>
</reference>
<dbReference type="GO" id="GO:0005886">
    <property type="term" value="C:plasma membrane"/>
    <property type="evidence" value="ECO:0007669"/>
    <property type="project" value="UniProtKB-SubCell"/>
</dbReference>
<proteinExistence type="inferred from homology"/>
<dbReference type="Gene3D" id="3.40.50.11720">
    <property type="entry name" value="3-Deoxy-D-manno-octulosonic-acid transferase, N-terminal domain"/>
    <property type="match status" value="1"/>
</dbReference>
<evidence type="ECO:0000256" key="4">
    <source>
        <dbReference type="ARBA" id="ARBA00019077"/>
    </source>
</evidence>
<gene>
    <name evidence="14" type="primary">kdtA</name>
    <name evidence="14" type="ORF">GCM10011430_07780</name>
</gene>
<comment type="catalytic activity">
    <reaction evidence="8 11">
        <text>lipid IVA (E. coli) + CMP-3-deoxy-beta-D-manno-octulosonate = alpha-Kdo-(2-&gt;6)-lipid IVA (E. coli) + CMP + H(+)</text>
        <dbReference type="Rhea" id="RHEA:28066"/>
        <dbReference type="ChEBI" id="CHEBI:15378"/>
        <dbReference type="ChEBI" id="CHEBI:58603"/>
        <dbReference type="ChEBI" id="CHEBI:60364"/>
        <dbReference type="ChEBI" id="CHEBI:60377"/>
        <dbReference type="ChEBI" id="CHEBI:85987"/>
        <dbReference type="EC" id="2.4.99.12"/>
    </reaction>
</comment>
<dbReference type="SUPFAM" id="SSF53756">
    <property type="entry name" value="UDP-Glycosyltransferase/glycogen phosphorylase"/>
    <property type="match status" value="1"/>
</dbReference>
<evidence type="ECO:0000256" key="2">
    <source>
        <dbReference type="ARBA" id="ARBA00004713"/>
    </source>
</evidence>
<dbReference type="GO" id="GO:0043842">
    <property type="term" value="F:Kdo transferase activity"/>
    <property type="evidence" value="ECO:0007669"/>
    <property type="project" value="UniProtKB-EC"/>
</dbReference>
<dbReference type="EMBL" id="BMDP01000001">
    <property type="protein sequence ID" value="GGI53604.1"/>
    <property type="molecule type" value="Genomic_DNA"/>
</dbReference>
<dbReference type="GO" id="GO:0009244">
    <property type="term" value="P:lipopolysaccharide core region biosynthetic process"/>
    <property type="evidence" value="ECO:0007669"/>
    <property type="project" value="UniProtKB-UniRule"/>
</dbReference>
<evidence type="ECO:0000256" key="3">
    <source>
        <dbReference type="ARBA" id="ARBA00012621"/>
    </source>
</evidence>